<dbReference type="KEGG" id="aqu:109581631"/>
<accession>A0A1X7UZM3</accession>
<dbReference type="EnsemblMetazoa" id="XM_019995913.1">
    <property type="protein sequence ID" value="XP_019851472.1"/>
    <property type="gene ID" value="LOC109581631"/>
</dbReference>
<reference evidence="3" key="2">
    <citation type="submission" date="2017-05" db="UniProtKB">
        <authorList>
            <consortium name="EnsemblMetazoa"/>
        </authorList>
    </citation>
    <scope>IDENTIFICATION</scope>
</reference>
<sequence>MENTALIPFPPNSVNDDEEIQSENDSHPLVPEPLVPEPLVTTQPLVTQPQLTRDFHFIYRRNQTPSDNFFMLTIIQLFVCSFIGILALCFVIPALCFVIKARKAEMDGDINTMYSRRQLALIFNFFAFFVGFINIILNIYLILYIVFTNID</sequence>
<keyword evidence="4" id="KW-1185">Reference proteome</keyword>
<dbReference type="AlphaFoldDB" id="A0A1X7UZM3"/>
<name>A0A1X7UZM3_AMPQE</name>
<evidence type="ECO:0000313" key="3">
    <source>
        <dbReference type="EnsemblMetazoa" id="Aqu2.1.32984_001"/>
    </source>
</evidence>
<feature type="transmembrane region" description="Helical" evidence="2">
    <location>
        <begin position="69"/>
        <end position="98"/>
    </location>
</feature>
<keyword evidence="2" id="KW-0812">Transmembrane</keyword>
<gene>
    <name evidence="3" type="primary">109581631</name>
</gene>
<evidence type="ECO:0000313" key="4">
    <source>
        <dbReference type="Proteomes" id="UP000007879"/>
    </source>
</evidence>
<dbReference type="EnsemblMetazoa" id="Aqu2.1.32984_001">
    <property type="protein sequence ID" value="Aqu2.1.32984_001"/>
    <property type="gene ID" value="Aqu2.1.32984"/>
</dbReference>
<evidence type="ECO:0000256" key="1">
    <source>
        <dbReference type="SAM" id="MobiDB-lite"/>
    </source>
</evidence>
<dbReference type="InParanoid" id="A0A1X7UZM3"/>
<evidence type="ECO:0000256" key="2">
    <source>
        <dbReference type="SAM" id="Phobius"/>
    </source>
</evidence>
<feature type="transmembrane region" description="Helical" evidence="2">
    <location>
        <begin position="119"/>
        <end position="147"/>
    </location>
</feature>
<keyword evidence="2" id="KW-0472">Membrane</keyword>
<reference evidence="4" key="1">
    <citation type="journal article" date="2010" name="Nature">
        <title>The Amphimedon queenslandica genome and the evolution of animal complexity.</title>
        <authorList>
            <person name="Srivastava M."/>
            <person name="Simakov O."/>
            <person name="Chapman J."/>
            <person name="Fahey B."/>
            <person name="Gauthier M.E."/>
            <person name="Mitros T."/>
            <person name="Richards G.S."/>
            <person name="Conaco C."/>
            <person name="Dacre M."/>
            <person name="Hellsten U."/>
            <person name="Larroux C."/>
            <person name="Putnam N.H."/>
            <person name="Stanke M."/>
            <person name="Adamska M."/>
            <person name="Darling A."/>
            <person name="Degnan S.M."/>
            <person name="Oakley T.H."/>
            <person name="Plachetzki D.C."/>
            <person name="Zhai Y."/>
            <person name="Adamski M."/>
            <person name="Calcino A."/>
            <person name="Cummins S.F."/>
            <person name="Goodstein D.M."/>
            <person name="Harris C."/>
            <person name="Jackson D.J."/>
            <person name="Leys S.P."/>
            <person name="Shu S."/>
            <person name="Woodcroft B.J."/>
            <person name="Vervoort M."/>
            <person name="Kosik K.S."/>
            <person name="Manning G."/>
            <person name="Degnan B.M."/>
            <person name="Rokhsar D.S."/>
        </authorList>
    </citation>
    <scope>NUCLEOTIDE SEQUENCE [LARGE SCALE GENOMIC DNA]</scope>
</reference>
<proteinExistence type="predicted"/>
<feature type="region of interest" description="Disordered" evidence="1">
    <location>
        <begin position="1"/>
        <end position="26"/>
    </location>
</feature>
<keyword evidence="2" id="KW-1133">Transmembrane helix</keyword>
<organism evidence="3">
    <name type="scientific">Amphimedon queenslandica</name>
    <name type="common">Sponge</name>
    <dbReference type="NCBI Taxonomy" id="400682"/>
    <lineage>
        <taxon>Eukaryota</taxon>
        <taxon>Metazoa</taxon>
        <taxon>Porifera</taxon>
        <taxon>Demospongiae</taxon>
        <taxon>Heteroscleromorpha</taxon>
        <taxon>Haplosclerida</taxon>
        <taxon>Niphatidae</taxon>
        <taxon>Amphimedon</taxon>
    </lineage>
</organism>
<dbReference type="Proteomes" id="UP000007879">
    <property type="component" value="Unassembled WGS sequence"/>
</dbReference>
<protein>
    <submittedName>
        <fullName evidence="3">Uncharacterized protein</fullName>
    </submittedName>
</protein>